<evidence type="ECO:0008006" key="5">
    <source>
        <dbReference type="Google" id="ProtNLM"/>
    </source>
</evidence>
<accession>A0A2M9C3K7</accession>
<dbReference type="AlphaFoldDB" id="A0A2M9C3K7"/>
<feature type="domain" description="Non-reducing end beta-L-arabinofuranosidase-like GH127 C-terminal" evidence="2">
    <location>
        <begin position="502"/>
        <end position="607"/>
    </location>
</feature>
<dbReference type="EMBL" id="PGFB01000001">
    <property type="protein sequence ID" value="PJJ65092.1"/>
    <property type="molecule type" value="Genomic_DNA"/>
</dbReference>
<dbReference type="InterPro" id="IPR049174">
    <property type="entry name" value="Beta-AFase-like"/>
</dbReference>
<evidence type="ECO:0000313" key="3">
    <source>
        <dbReference type="EMBL" id="PJJ65092.1"/>
    </source>
</evidence>
<feature type="domain" description="Non-reducing end beta-L-arabinofuranosidase-like GH127 catalytic" evidence="1">
    <location>
        <begin position="11"/>
        <end position="398"/>
    </location>
</feature>
<dbReference type="Pfam" id="PF07944">
    <property type="entry name" value="Beta-AFase-like_GH127_cat"/>
    <property type="match status" value="1"/>
</dbReference>
<keyword evidence="4" id="KW-1185">Reference proteome</keyword>
<proteinExistence type="predicted"/>
<dbReference type="Proteomes" id="UP000230161">
    <property type="component" value="Unassembled WGS sequence"/>
</dbReference>
<sequence length="635" mass="68767">MAVHHTLDVRSVRLTSGPMADWQALNAAATIPHCIVQLEPSGVLANFRRAAGEETGGHQGMVFADSDLYKVIEAVAWEIARTGTRRFDLWLDEVIALIGRAQEPSGYLHTWTQLRQPEKKWAEMEWTHELYVLGHLIQAAVALDRAAGRSDLLEIAQRFADLVWDEFGPDGRDGICGHPEIETALVELHRHTGDDRYLILAGRMIDLRGHGLLPVGLLGAKYFQDHTPVRESDSAAGHAVRQLYLNAGATDVYLETGDASLLTAMDAQWDSVHDRKMYLSGAFGAHHKDEGFGEDYELPSDRAYAETCATIADLHWAWRMLLAGGSAGPAAYASVMEREVHNALAASIDATGTRFFYANPLQQRPDKVSEDAAPRERAPWYPCACCPPNIARAVAQFGAYVASSTADTLWLHQLAGAEIDLPAHLGTGVLRVATGYPLTAGIELVVDGAPAPGAILAVRIPEWSAGSLLVAPDGEHAVDADGYARAPLVAGGRYRLDLDLTPRLIRAHHRVDALRGTLALQRGPVVYCVEQADLPAGPAVDDLILLPDEGIGSNADGTLTLTCTVASEEPLYTANGEAVHTSASPVTAVPFATWGNRAPGAMRVWLPAHWWETRQIADGQLFAEIARPNKPKEAQ</sequence>
<dbReference type="InterPro" id="IPR049049">
    <property type="entry name" value="Beta-AFase-like_GH127_C"/>
</dbReference>
<name>A0A2M9C3K7_9MICO</name>
<dbReference type="PANTHER" id="PTHR43465">
    <property type="entry name" value="DUF1680 DOMAIN PROTEIN (AFU_ORTHOLOGUE AFUA_1G08910)"/>
    <property type="match status" value="1"/>
</dbReference>
<evidence type="ECO:0000259" key="1">
    <source>
        <dbReference type="Pfam" id="PF07944"/>
    </source>
</evidence>
<organism evidence="3 4">
    <name type="scientific">Compostimonas suwonensis</name>
    <dbReference type="NCBI Taxonomy" id="1048394"/>
    <lineage>
        <taxon>Bacteria</taxon>
        <taxon>Bacillati</taxon>
        <taxon>Actinomycetota</taxon>
        <taxon>Actinomycetes</taxon>
        <taxon>Micrococcales</taxon>
        <taxon>Microbacteriaceae</taxon>
        <taxon>Compostimonas</taxon>
    </lineage>
</organism>
<dbReference type="PANTHER" id="PTHR43465:SF2">
    <property type="entry name" value="DUF1680 DOMAIN PROTEIN (AFU_ORTHOLOGUE AFUA_1G08910)"/>
    <property type="match status" value="1"/>
</dbReference>
<evidence type="ECO:0000259" key="2">
    <source>
        <dbReference type="Pfam" id="PF20737"/>
    </source>
</evidence>
<gene>
    <name evidence="3" type="ORF">CLV54_0119</name>
</gene>
<dbReference type="InterPro" id="IPR008928">
    <property type="entry name" value="6-hairpin_glycosidase_sf"/>
</dbReference>
<protein>
    <recommendedName>
        <fullName evidence="5">Glycoside hydrolase family 127 protein</fullName>
    </recommendedName>
</protein>
<comment type="caution">
    <text evidence="3">The sequence shown here is derived from an EMBL/GenBank/DDBJ whole genome shotgun (WGS) entry which is preliminary data.</text>
</comment>
<reference evidence="3 4" key="1">
    <citation type="submission" date="2017-11" db="EMBL/GenBank/DDBJ databases">
        <title>Genomic Encyclopedia of Archaeal and Bacterial Type Strains, Phase II (KMG-II): From Individual Species to Whole Genera.</title>
        <authorList>
            <person name="Goeker M."/>
        </authorList>
    </citation>
    <scope>NUCLEOTIDE SEQUENCE [LARGE SCALE GENOMIC DNA]</scope>
    <source>
        <strain evidence="3 4">DSM 25625</strain>
    </source>
</reference>
<dbReference type="SUPFAM" id="SSF48208">
    <property type="entry name" value="Six-hairpin glycosidases"/>
    <property type="match status" value="1"/>
</dbReference>
<dbReference type="InterPro" id="IPR012878">
    <property type="entry name" value="Beta-AFase-like_GH127_cat"/>
</dbReference>
<evidence type="ECO:0000313" key="4">
    <source>
        <dbReference type="Proteomes" id="UP000230161"/>
    </source>
</evidence>
<dbReference type="GO" id="GO:0005975">
    <property type="term" value="P:carbohydrate metabolic process"/>
    <property type="evidence" value="ECO:0007669"/>
    <property type="project" value="InterPro"/>
</dbReference>
<dbReference type="Pfam" id="PF20737">
    <property type="entry name" value="Glyco_hydro127C"/>
    <property type="match status" value="1"/>
</dbReference>